<gene>
    <name evidence="5" type="ORF">Ae201684_013850</name>
</gene>
<name>A0A6G0WLW0_9STRA</name>
<organism evidence="5 6">
    <name type="scientific">Aphanomyces euteiches</name>
    <dbReference type="NCBI Taxonomy" id="100861"/>
    <lineage>
        <taxon>Eukaryota</taxon>
        <taxon>Sar</taxon>
        <taxon>Stramenopiles</taxon>
        <taxon>Oomycota</taxon>
        <taxon>Saprolegniomycetes</taxon>
        <taxon>Saprolegniales</taxon>
        <taxon>Verrucalvaceae</taxon>
        <taxon>Aphanomyces</taxon>
    </lineage>
</organism>
<sequence>MKNRIAITSEFAHFRKMPKLFCLVVGHEESPFSVNIAADETVDDLKKLIKEVLMYQFPAKKLQLYQAVKGLSRGEAEAATLDNDGKIPGCIKMDELLRIQNDAHFGMNFEPQEGNIYVLVVVPDVAATPLSPSVVWVVNVSVENALDVKGVHSRVYRMADLNHGYYDPNHPDAFVYDDKKLMVHILFEIKEKALDFATTFQNESQTVLSPLNHRTIVSNVDHTFRPSNQVKLRRVKFGDYDPSSSPEETISEISTPSAISYLDQHTEGFRYQRIEHVNAFGHTAKAQKVQKDPNNMLALSRTMHGWFDALDTDFPLFKLDVESWKEQPSVNGRYKVILKVTAASHECKDDVFDRLKEGFERTNDPLAMNTFVHVEDLNTFQFCLQWKSKEIQKNWDSYFSMNSAIS</sequence>
<dbReference type="GO" id="GO:0043657">
    <property type="term" value="C:host cell"/>
    <property type="evidence" value="ECO:0007669"/>
    <property type="project" value="UniProtKB-SubCell"/>
</dbReference>
<protein>
    <recommendedName>
        <fullName evidence="4">Crinkler effector protein N-terminal domain-containing protein</fullName>
    </recommendedName>
</protein>
<evidence type="ECO:0000256" key="3">
    <source>
        <dbReference type="ARBA" id="ARBA00022525"/>
    </source>
</evidence>
<dbReference type="AlphaFoldDB" id="A0A6G0WLW0"/>
<accession>A0A6G0WLW0</accession>
<comment type="caution">
    <text evidence="5">The sequence shown here is derived from an EMBL/GenBank/DDBJ whole genome shotgun (WGS) entry which is preliminary data.</text>
</comment>
<evidence type="ECO:0000259" key="4">
    <source>
        <dbReference type="Pfam" id="PF20147"/>
    </source>
</evidence>
<dbReference type="VEuPathDB" id="FungiDB:AeMF1_005098"/>
<keyword evidence="6" id="KW-1185">Reference proteome</keyword>
<proteinExistence type="predicted"/>
<dbReference type="InterPro" id="IPR045379">
    <property type="entry name" value="Crinkler_N"/>
</dbReference>
<comment type="subcellular location">
    <subcellularLocation>
        <location evidence="1">Host cell</location>
    </subcellularLocation>
    <subcellularLocation>
        <location evidence="2">Secreted</location>
    </subcellularLocation>
</comment>
<dbReference type="Pfam" id="PF20147">
    <property type="entry name" value="Crinkler"/>
    <property type="match status" value="1"/>
</dbReference>
<evidence type="ECO:0000313" key="5">
    <source>
        <dbReference type="EMBL" id="KAF0728299.1"/>
    </source>
</evidence>
<evidence type="ECO:0000256" key="2">
    <source>
        <dbReference type="ARBA" id="ARBA00004613"/>
    </source>
</evidence>
<evidence type="ECO:0000313" key="6">
    <source>
        <dbReference type="Proteomes" id="UP000481153"/>
    </source>
</evidence>
<reference evidence="5 6" key="1">
    <citation type="submission" date="2019-07" db="EMBL/GenBank/DDBJ databases">
        <title>Genomics analysis of Aphanomyces spp. identifies a new class of oomycete effector associated with host adaptation.</title>
        <authorList>
            <person name="Gaulin E."/>
        </authorList>
    </citation>
    <scope>NUCLEOTIDE SEQUENCE [LARGE SCALE GENOMIC DNA]</scope>
    <source>
        <strain evidence="5 6">ATCC 201684</strain>
    </source>
</reference>
<dbReference type="Proteomes" id="UP000481153">
    <property type="component" value="Unassembled WGS sequence"/>
</dbReference>
<evidence type="ECO:0000256" key="1">
    <source>
        <dbReference type="ARBA" id="ARBA00004340"/>
    </source>
</evidence>
<dbReference type="GO" id="GO:0005576">
    <property type="term" value="C:extracellular region"/>
    <property type="evidence" value="ECO:0007669"/>
    <property type="project" value="UniProtKB-SubCell"/>
</dbReference>
<feature type="domain" description="Crinkler effector protein N-terminal" evidence="4">
    <location>
        <begin position="19"/>
        <end position="121"/>
    </location>
</feature>
<dbReference type="EMBL" id="VJMJ01000179">
    <property type="protein sequence ID" value="KAF0728299.1"/>
    <property type="molecule type" value="Genomic_DNA"/>
</dbReference>
<keyword evidence="3" id="KW-0964">Secreted</keyword>